<comment type="caution">
    <text evidence="1">The sequence shown here is derived from an EMBL/GenBank/DDBJ whole genome shotgun (WGS) entry which is preliminary data.</text>
</comment>
<sequence length="108" mass="12634">MLSSERSRTSQNTETFRQEYGYDYDETTAWSDFIYELEGTPLLNSDPVLLLVAEPDILRGLGFFSSLNNDLFRTVTTRSDDAVTTQTFEYTRHELMDERYNEYCDSIN</sequence>
<dbReference type="EMBL" id="AJWZ01005160">
    <property type="protein sequence ID" value="EKC63351.1"/>
    <property type="molecule type" value="Genomic_DNA"/>
</dbReference>
<dbReference type="AlphaFoldDB" id="K1TVQ8"/>
<name>K1TVQ8_9ZZZZ</name>
<protein>
    <submittedName>
        <fullName evidence="1">Uncharacterized protein</fullName>
    </submittedName>
</protein>
<reference evidence="1" key="1">
    <citation type="journal article" date="2013" name="Environ. Microbiol.">
        <title>Microbiota from the distal guts of lean and obese adolescents exhibit partial functional redundancy besides clear differences in community structure.</title>
        <authorList>
            <person name="Ferrer M."/>
            <person name="Ruiz A."/>
            <person name="Lanza F."/>
            <person name="Haange S.B."/>
            <person name="Oberbach A."/>
            <person name="Till H."/>
            <person name="Bargiela R."/>
            <person name="Campoy C."/>
            <person name="Segura M.T."/>
            <person name="Richter M."/>
            <person name="von Bergen M."/>
            <person name="Seifert J."/>
            <person name="Suarez A."/>
        </authorList>
    </citation>
    <scope>NUCLEOTIDE SEQUENCE</scope>
</reference>
<proteinExistence type="predicted"/>
<gene>
    <name evidence="1" type="ORF">OBE_07511</name>
</gene>
<evidence type="ECO:0000313" key="1">
    <source>
        <dbReference type="EMBL" id="EKC63351.1"/>
    </source>
</evidence>
<organism evidence="1">
    <name type="scientific">human gut metagenome</name>
    <dbReference type="NCBI Taxonomy" id="408170"/>
    <lineage>
        <taxon>unclassified sequences</taxon>
        <taxon>metagenomes</taxon>
        <taxon>organismal metagenomes</taxon>
    </lineage>
</organism>
<accession>K1TVQ8</accession>